<keyword evidence="3" id="KW-1185">Reference proteome</keyword>
<sequence>MRMPIQVAAAFGMAGVLLAGSSAVAQAGGTGTPQTGVPRLTPVAETEHSARACGDTGANRDHGAFVTYRGRSFNLRSGPSTACTIRDVIRSGDQLDYYCWSVGEGGTWTYLRVRNTGFRGWSKDSILPGNGAAVTARC</sequence>
<name>A0ABN2M086_9ACTN</name>
<organism evidence="2 3">
    <name type="scientific">Luedemannella flava</name>
    <dbReference type="NCBI Taxonomy" id="349316"/>
    <lineage>
        <taxon>Bacteria</taxon>
        <taxon>Bacillati</taxon>
        <taxon>Actinomycetota</taxon>
        <taxon>Actinomycetes</taxon>
        <taxon>Micromonosporales</taxon>
        <taxon>Micromonosporaceae</taxon>
        <taxon>Luedemannella</taxon>
    </lineage>
</organism>
<keyword evidence="1" id="KW-0732">Signal</keyword>
<accession>A0ABN2M086</accession>
<dbReference type="EMBL" id="BAAALT010000076">
    <property type="protein sequence ID" value="GAA1804834.1"/>
    <property type="molecule type" value="Genomic_DNA"/>
</dbReference>
<comment type="caution">
    <text evidence="2">The sequence shown here is derived from an EMBL/GenBank/DDBJ whole genome shotgun (WGS) entry which is preliminary data.</text>
</comment>
<evidence type="ECO:0000313" key="3">
    <source>
        <dbReference type="Proteomes" id="UP001500218"/>
    </source>
</evidence>
<feature type="chain" id="PRO_5046098442" evidence="1">
    <location>
        <begin position="28"/>
        <end position="138"/>
    </location>
</feature>
<gene>
    <name evidence="2" type="ORF">GCM10009682_28180</name>
</gene>
<dbReference type="Proteomes" id="UP001500218">
    <property type="component" value="Unassembled WGS sequence"/>
</dbReference>
<feature type="signal peptide" evidence="1">
    <location>
        <begin position="1"/>
        <end position="27"/>
    </location>
</feature>
<evidence type="ECO:0000256" key="1">
    <source>
        <dbReference type="SAM" id="SignalP"/>
    </source>
</evidence>
<evidence type="ECO:0000313" key="2">
    <source>
        <dbReference type="EMBL" id="GAA1804834.1"/>
    </source>
</evidence>
<reference evidence="2 3" key="1">
    <citation type="journal article" date="2019" name="Int. J. Syst. Evol. Microbiol.">
        <title>The Global Catalogue of Microorganisms (GCM) 10K type strain sequencing project: providing services to taxonomists for standard genome sequencing and annotation.</title>
        <authorList>
            <consortium name="The Broad Institute Genomics Platform"/>
            <consortium name="The Broad Institute Genome Sequencing Center for Infectious Disease"/>
            <person name="Wu L."/>
            <person name="Ma J."/>
        </authorList>
    </citation>
    <scope>NUCLEOTIDE SEQUENCE [LARGE SCALE GENOMIC DNA]</scope>
    <source>
        <strain evidence="2 3">JCM 13250</strain>
    </source>
</reference>
<proteinExistence type="predicted"/>
<protein>
    <submittedName>
        <fullName evidence="2">SH3 domain-containing protein</fullName>
    </submittedName>
</protein>